<dbReference type="Proteomes" id="UP001302978">
    <property type="component" value="Chromosome"/>
</dbReference>
<proteinExistence type="predicted"/>
<feature type="domain" description="Fido" evidence="1">
    <location>
        <begin position="166"/>
        <end position="303"/>
    </location>
</feature>
<accession>A0AA96V219</accession>
<keyword evidence="3" id="KW-1185">Reference proteome</keyword>
<gene>
    <name evidence="2" type="ORF">MmiHf6_17660</name>
</gene>
<dbReference type="SUPFAM" id="SSF140931">
    <property type="entry name" value="Fic-like"/>
    <property type="match status" value="1"/>
</dbReference>
<dbReference type="AlphaFoldDB" id="A0AA96V219"/>
<evidence type="ECO:0000259" key="1">
    <source>
        <dbReference type="PROSITE" id="PS51459"/>
    </source>
</evidence>
<name>A0AA96V219_9EURY</name>
<protein>
    <recommendedName>
        <fullName evidence="1">Fido domain-containing protein</fullName>
    </recommendedName>
</protein>
<dbReference type="PANTHER" id="PTHR13504:SF38">
    <property type="entry name" value="FIDO DOMAIN-CONTAINING PROTEIN"/>
    <property type="match status" value="1"/>
</dbReference>
<sequence length="319" mass="37893">MTENKYRLEKIEKNGSARYNLIKDVRFKDKNAKVRKPIFNPKNVDFFAFDPELEKKAIFKKAGLSSDYYTSDYLEKSDIFSLEEKKWIANEFFKSAPTDDIKQFEKRFETGYIHGTTAIEGNTLSFSEVSDLLEYGISPKKELREINEVQNYTKTRQFTNNSNGKVTVHFIKKIHSLVMDNILETPGRFRNTNVGIVGCDLQHTPPELVEDELNELIQNYYENIQSKKYPFEQIMLFHHQFETIHPFSDGNGRVGREIMNYMLRKEKYPQFLLGEKTREKYLSALHFGDENQNRQMIQTFYQMYHNQWKNIESDFDRLR</sequence>
<dbReference type="GeneID" id="85196387"/>
<reference evidence="2 3" key="1">
    <citation type="submission" date="2023-07" db="EMBL/GenBank/DDBJ databases">
        <title>Closed genoem sequence of Methanomicrococcus sp. Hf6.</title>
        <authorList>
            <person name="Poehlein A."/>
            <person name="Protasov E."/>
            <person name="Platt K."/>
            <person name="Reeh H."/>
            <person name="Daniel R."/>
            <person name="Brune A."/>
        </authorList>
    </citation>
    <scope>NUCLEOTIDE SEQUENCE [LARGE SCALE GENOMIC DNA]</scope>
    <source>
        <strain evidence="2 3">Hf6</strain>
    </source>
</reference>
<dbReference type="KEGG" id="mehf:MmiHf6_17660"/>
<dbReference type="PANTHER" id="PTHR13504">
    <property type="entry name" value="FIDO DOMAIN-CONTAINING PROTEIN DDB_G0283145"/>
    <property type="match status" value="1"/>
</dbReference>
<evidence type="ECO:0000313" key="2">
    <source>
        <dbReference type="EMBL" id="WNY24430.1"/>
    </source>
</evidence>
<dbReference type="PROSITE" id="PS51459">
    <property type="entry name" value="FIDO"/>
    <property type="match status" value="1"/>
</dbReference>
<dbReference type="Pfam" id="PF02661">
    <property type="entry name" value="Fic"/>
    <property type="match status" value="1"/>
</dbReference>
<dbReference type="InterPro" id="IPR036597">
    <property type="entry name" value="Fido-like_dom_sf"/>
</dbReference>
<organism evidence="2 3">
    <name type="scientific">Methanimicrococcus hongohii</name>
    <dbReference type="NCBI Taxonomy" id="3028295"/>
    <lineage>
        <taxon>Archaea</taxon>
        <taxon>Methanobacteriati</taxon>
        <taxon>Methanobacteriota</taxon>
        <taxon>Stenosarchaea group</taxon>
        <taxon>Methanomicrobia</taxon>
        <taxon>Methanosarcinales</taxon>
        <taxon>Methanosarcinaceae</taxon>
        <taxon>Methanimicrococcus</taxon>
    </lineage>
</organism>
<dbReference type="EMBL" id="CP131059">
    <property type="protein sequence ID" value="WNY24430.1"/>
    <property type="molecule type" value="Genomic_DNA"/>
</dbReference>
<evidence type="ECO:0000313" key="3">
    <source>
        <dbReference type="Proteomes" id="UP001302978"/>
    </source>
</evidence>
<dbReference type="InterPro" id="IPR003812">
    <property type="entry name" value="Fido"/>
</dbReference>
<dbReference type="InterPro" id="IPR040198">
    <property type="entry name" value="Fido_containing"/>
</dbReference>
<dbReference type="Gene3D" id="1.10.3290.10">
    <property type="entry name" value="Fido-like domain"/>
    <property type="match status" value="1"/>
</dbReference>
<dbReference type="RefSeq" id="WP_316557616.1">
    <property type="nucleotide sequence ID" value="NZ_CP131059.1"/>
</dbReference>